<dbReference type="Pfam" id="PF08240">
    <property type="entry name" value="ADH_N"/>
    <property type="match status" value="1"/>
</dbReference>
<dbReference type="SMART" id="SM00829">
    <property type="entry name" value="PKS_ER"/>
    <property type="match status" value="1"/>
</dbReference>
<dbReference type="CDD" id="cd08267">
    <property type="entry name" value="MDR1"/>
    <property type="match status" value="1"/>
</dbReference>
<reference evidence="3" key="1">
    <citation type="submission" date="2016-11" db="EMBL/GenBank/DDBJ databases">
        <authorList>
            <person name="Varghese N."/>
            <person name="Submissions S."/>
        </authorList>
    </citation>
    <scope>NUCLEOTIDE SEQUENCE [LARGE SCALE GENOMIC DNA]</scope>
    <source>
        <strain evidence="3">DSM 17539</strain>
    </source>
</reference>
<gene>
    <name evidence="2" type="ORF">SAMN03080594_10597</name>
</gene>
<dbReference type="Proteomes" id="UP000184406">
    <property type="component" value="Unassembled WGS sequence"/>
</dbReference>
<proteinExistence type="predicted"/>
<dbReference type="SUPFAM" id="SSF50129">
    <property type="entry name" value="GroES-like"/>
    <property type="match status" value="1"/>
</dbReference>
<dbReference type="Pfam" id="PF13602">
    <property type="entry name" value="ADH_zinc_N_2"/>
    <property type="match status" value="1"/>
</dbReference>
<dbReference type="Gene3D" id="3.40.50.720">
    <property type="entry name" value="NAD(P)-binding Rossmann-like Domain"/>
    <property type="match status" value="1"/>
</dbReference>
<dbReference type="OrthoDB" id="9787435at2"/>
<feature type="domain" description="Enoyl reductase (ER)" evidence="1">
    <location>
        <begin position="10"/>
        <end position="321"/>
    </location>
</feature>
<dbReference type="RefSeq" id="WP_072862915.1">
    <property type="nucleotide sequence ID" value="NZ_FQUX01000005.1"/>
</dbReference>
<dbReference type="EMBL" id="FQUX01000005">
    <property type="protein sequence ID" value="SHF55371.1"/>
    <property type="molecule type" value="Genomic_DNA"/>
</dbReference>
<evidence type="ECO:0000313" key="3">
    <source>
        <dbReference type="Proteomes" id="UP000184406"/>
    </source>
</evidence>
<dbReference type="SUPFAM" id="SSF51735">
    <property type="entry name" value="NAD(P)-binding Rossmann-fold domains"/>
    <property type="match status" value="1"/>
</dbReference>
<name>A0A1M5CKZ4_9FLAO</name>
<dbReference type="InterPro" id="IPR020843">
    <property type="entry name" value="ER"/>
</dbReference>
<keyword evidence="3" id="KW-1185">Reference proteome</keyword>
<dbReference type="InterPro" id="IPR052733">
    <property type="entry name" value="Chloroplast_QOR"/>
</dbReference>
<dbReference type="InterPro" id="IPR011032">
    <property type="entry name" value="GroES-like_sf"/>
</dbReference>
<accession>A0A1M5CKZ4</accession>
<dbReference type="PANTHER" id="PTHR44013">
    <property type="entry name" value="ZINC-TYPE ALCOHOL DEHYDROGENASE-LIKE PROTEIN C16A3.02C"/>
    <property type="match status" value="1"/>
</dbReference>
<sequence length="324" mass="35181">MKAIITTKYGSPKVLQLQEIPKPIPKENEILVKVKAASVTTADTMMRRGKPWYGRIFIGLTKPNYPITGTGFSGTIEAVGDRVKRFQLGDEVFGESVLGAGSNAEYLCISEEGLVEVKPENVAHEVLASMCDGPLTSWNYLKEMANVKSGQKVLVNGASGSLGTAAVQLAKYMGAEVTAVCSIGNFDLVRSLGADHVIDYTRVDFTKTGDSYDVIFDTVGKSPFAESKKVLSKNGIYLSPVLSMPLLFQMLWTSRFGSKKAMFSATGLLAVPKLSTMLNELTNLLVLGKLKMVVDKRYSLYEVGKAHSYVDTGRKKGNVVVILD</sequence>
<evidence type="ECO:0000313" key="2">
    <source>
        <dbReference type="EMBL" id="SHF55371.1"/>
    </source>
</evidence>
<dbReference type="InterPro" id="IPR036291">
    <property type="entry name" value="NAD(P)-bd_dom_sf"/>
</dbReference>
<organism evidence="2 3">
    <name type="scientific">Arenibacter palladensis</name>
    <dbReference type="NCBI Taxonomy" id="237373"/>
    <lineage>
        <taxon>Bacteria</taxon>
        <taxon>Pseudomonadati</taxon>
        <taxon>Bacteroidota</taxon>
        <taxon>Flavobacteriia</taxon>
        <taxon>Flavobacteriales</taxon>
        <taxon>Flavobacteriaceae</taxon>
        <taxon>Arenibacter</taxon>
    </lineage>
</organism>
<dbReference type="InterPro" id="IPR013154">
    <property type="entry name" value="ADH-like_N"/>
</dbReference>
<dbReference type="AlphaFoldDB" id="A0A1M5CKZ4"/>
<dbReference type="PANTHER" id="PTHR44013:SF1">
    <property type="entry name" value="ZINC-TYPE ALCOHOL DEHYDROGENASE-LIKE PROTEIN C16A3.02C"/>
    <property type="match status" value="1"/>
</dbReference>
<dbReference type="GO" id="GO:0016491">
    <property type="term" value="F:oxidoreductase activity"/>
    <property type="evidence" value="ECO:0007669"/>
    <property type="project" value="InterPro"/>
</dbReference>
<dbReference type="Gene3D" id="3.90.180.10">
    <property type="entry name" value="Medium-chain alcohol dehydrogenases, catalytic domain"/>
    <property type="match status" value="1"/>
</dbReference>
<protein>
    <submittedName>
        <fullName evidence="2">NADPH:quinone reductase</fullName>
    </submittedName>
</protein>
<evidence type="ECO:0000259" key="1">
    <source>
        <dbReference type="SMART" id="SM00829"/>
    </source>
</evidence>